<dbReference type="GO" id="GO:0043531">
    <property type="term" value="F:ADP binding"/>
    <property type="evidence" value="ECO:0007669"/>
    <property type="project" value="InterPro"/>
</dbReference>
<evidence type="ECO:0000313" key="4">
    <source>
        <dbReference type="Proteomes" id="UP001055439"/>
    </source>
</evidence>
<dbReference type="InterPro" id="IPR051044">
    <property type="entry name" value="MAG_DAG_Lipase"/>
</dbReference>
<dbReference type="InterPro" id="IPR036388">
    <property type="entry name" value="WH-like_DNA-bd_sf"/>
</dbReference>
<keyword evidence="4" id="KW-1185">Reference proteome</keyword>
<dbReference type="Gene3D" id="1.10.8.430">
    <property type="entry name" value="Helical domain of apoptotic protease-activating factors"/>
    <property type="match status" value="1"/>
</dbReference>
<dbReference type="Proteomes" id="UP001055439">
    <property type="component" value="Chromosome 9"/>
</dbReference>
<dbReference type="InterPro" id="IPR027417">
    <property type="entry name" value="P-loop_NTPase"/>
</dbReference>
<dbReference type="InterPro" id="IPR029058">
    <property type="entry name" value="AB_hydrolase_fold"/>
</dbReference>
<feature type="domain" description="Serine aminopeptidase S33" evidence="1">
    <location>
        <begin position="23"/>
        <end position="222"/>
    </location>
</feature>
<dbReference type="InterPro" id="IPR022742">
    <property type="entry name" value="Hydrolase_4"/>
</dbReference>
<dbReference type="InterPro" id="IPR058922">
    <property type="entry name" value="WHD_DRP"/>
</dbReference>
<dbReference type="SUPFAM" id="SSF52540">
    <property type="entry name" value="P-loop containing nucleoside triphosphate hydrolases"/>
    <property type="match status" value="1"/>
</dbReference>
<sequence length="585" mass="63950">MGLSKSSTMMGALKDDCNVLSLGHGGSDGLHGYVPSLDYVVEDTGKFLEKVKSENPGVPCFLFGHSTGGAVVLKAALYPRIEAMVEGIVLTSPAIRVKQAHPIVGAVAPILSLVLPKFQFKGANRRRIPVSRDPAAMLAKYSDPLVYTGPIRVRTGHEILRLSSYLLQNMKSITVPFFVLHGTADRITDPLASQDLYNVAASRHKDLKLYEGFLHDLLFEPERDEVGADIIDWMLRSCVFKDGVASVFFYLGGIMSLRFATSEASSPEDSTASLSKASLVSGNSTPFMSSTTDVTMSLSSDSVLVSSTKGLSSVASDFKLLPSLYSTASPLGTSLLVGIISSFSSVELGRSTASPSCAGQKNQPDLQLHLFQEFHRSWFPGIARQIKAAHGWSLPCKKVTMNAEEERDAQDLKDTGMKIVEKCGGLPLAIKTIAGVLCKRGLDRSAWAEVLRSAAWSRTGLPEGVHGTLYLSYQDLPAHLKQCFLYSALLREDYAFQMSAIIRLWIAEGFVEAQGDVSLEETGEQYYKELLHRSLLQSQPFHPNQLCEIFLPCRLQREIAFCVDKPLGDPQLADVCPDERLVFTE</sequence>
<reference evidence="3" key="1">
    <citation type="submission" date="2022-05" db="EMBL/GenBank/DDBJ databases">
        <title>The Musa troglodytarum L. genome provides insights into the mechanism of non-climacteric behaviour and enrichment of carotenoids.</title>
        <authorList>
            <person name="Wang J."/>
        </authorList>
    </citation>
    <scope>NUCLEOTIDE SEQUENCE</scope>
    <source>
        <tissue evidence="3">Leaf</tissue>
    </source>
</reference>
<organism evidence="3 4">
    <name type="scientific">Musa troglodytarum</name>
    <name type="common">fe'i banana</name>
    <dbReference type="NCBI Taxonomy" id="320322"/>
    <lineage>
        <taxon>Eukaryota</taxon>
        <taxon>Viridiplantae</taxon>
        <taxon>Streptophyta</taxon>
        <taxon>Embryophyta</taxon>
        <taxon>Tracheophyta</taxon>
        <taxon>Spermatophyta</taxon>
        <taxon>Magnoliopsida</taxon>
        <taxon>Liliopsida</taxon>
        <taxon>Zingiberales</taxon>
        <taxon>Musaceae</taxon>
        <taxon>Musa</taxon>
    </lineage>
</organism>
<dbReference type="Gene3D" id="1.10.10.10">
    <property type="entry name" value="Winged helix-like DNA-binding domain superfamily/Winged helix DNA-binding domain"/>
    <property type="match status" value="1"/>
</dbReference>
<protein>
    <submittedName>
        <fullName evidence="3">Monoglyceride lipase</fullName>
    </submittedName>
</protein>
<dbReference type="OrthoDB" id="5279713at2759"/>
<feature type="domain" description="Disease resistance protein winged helix" evidence="2">
    <location>
        <begin position="492"/>
        <end position="539"/>
    </location>
</feature>
<dbReference type="Pfam" id="PF23559">
    <property type="entry name" value="WHD_DRP"/>
    <property type="match status" value="1"/>
</dbReference>
<dbReference type="AlphaFoldDB" id="A0A9E7IC40"/>
<evidence type="ECO:0000259" key="1">
    <source>
        <dbReference type="Pfam" id="PF12146"/>
    </source>
</evidence>
<dbReference type="EMBL" id="CP097511">
    <property type="protein sequence ID" value="URE49001.1"/>
    <property type="molecule type" value="Genomic_DNA"/>
</dbReference>
<dbReference type="SUPFAM" id="SSF53474">
    <property type="entry name" value="alpha/beta-Hydrolases"/>
    <property type="match status" value="1"/>
</dbReference>
<proteinExistence type="predicted"/>
<accession>A0A9E7IC40</accession>
<evidence type="ECO:0000259" key="2">
    <source>
        <dbReference type="Pfam" id="PF23559"/>
    </source>
</evidence>
<dbReference type="Gene3D" id="3.40.50.1820">
    <property type="entry name" value="alpha/beta hydrolase"/>
    <property type="match status" value="1"/>
</dbReference>
<evidence type="ECO:0000313" key="3">
    <source>
        <dbReference type="EMBL" id="URE49001.1"/>
    </source>
</evidence>
<dbReference type="PANTHER" id="PTHR11614">
    <property type="entry name" value="PHOSPHOLIPASE-RELATED"/>
    <property type="match status" value="1"/>
</dbReference>
<name>A0A9E7IC40_9LILI</name>
<gene>
    <name evidence="3" type="ORF">MUK42_14242</name>
</gene>
<dbReference type="Pfam" id="PF12146">
    <property type="entry name" value="Hydrolase_4"/>
    <property type="match status" value="1"/>
</dbReference>
<dbReference type="InterPro" id="IPR042197">
    <property type="entry name" value="Apaf_helical"/>
</dbReference>